<proteinExistence type="inferred from homology"/>
<dbReference type="InterPro" id="IPR036942">
    <property type="entry name" value="Beta-barrel_TonB_sf"/>
</dbReference>
<accession>A0A7X2ZWU4</accession>
<keyword evidence="5 9" id="KW-0798">TonB box</keyword>
<dbReference type="Pfam" id="PF13715">
    <property type="entry name" value="CarbopepD_reg_2"/>
    <property type="match status" value="1"/>
</dbReference>
<dbReference type="EMBL" id="RCNR01000054">
    <property type="protein sequence ID" value="MUH37841.1"/>
    <property type="molecule type" value="Genomic_DNA"/>
</dbReference>
<dbReference type="Pfam" id="PF07715">
    <property type="entry name" value="Plug"/>
    <property type="match status" value="1"/>
</dbReference>
<dbReference type="RefSeq" id="WP_155601034.1">
    <property type="nucleotide sequence ID" value="NZ_RCNR01000054.1"/>
</dbReference>
<dbReference type="PROSITE" id="PS52016">
    <property type="entry name" value="TONB_DEPENDENT_REC_3"/>
    <property type="match status" value="1"/>
</dbReference>
<dbReference type="InterPro" id="IPR012910">
    <property type="entry name" value="Plug_dom"/>
</dbReference>
<dbReference type="InterPro" id="IPR039426">
    <property type="entry name" value="TonB-dep_rcpt-like"/>
</dbReference>
<dbReference type="SUPFAM" id="SSF49464">
    <property type="entry name" value="Carboxypeptidase regulatory domain-like"/>
    <property type="match status" value="1"/>
</dbReference>
<comment type="caution">
    <text evidence="12">The sequence shown here is derived from an EMBL/GenBank/DDBJ whole genome shotgun (WGS) entry which is preliminary data.</text>
</comment>
<evidence type="ECO:0000256" key="6">
    <source>
        <dbReference type="ARBA" id="ARBA00023136"/>
    </source>
</evidence>
<dbReference type="Gene3D" id="2.170.130.10">
    <property type="entry name" value="TonB-dependent receptor, plug domain"/>
    <property type="match status" value="1"/>
</dbReference>
<evidence type="ECO:0000256" key="4">
    <source>
        <dbReference type="ARBA" id="ARBA00022692"/>
    </source>
</evidence>
<comment type="similarity">
    <text evidence="8 9">Belongs to the TonB-dependent receptor family.</text>
</comment>
<dbReference type="AlphaFoldDB" id="A0A7X2ZWU4"/>
<dbReference type="NCBIfam" id="TIGR04056">
    <property type="entry name" value="OMP_RagA_SusC"/>
    <property type="match status" value="1"/>
</dbReference>
<name>A0A7X2ZWU4_9FLAO</name>
<keyword evidence="4 8" id="KW-0812">Transmembrane</keyword>
<keyword evidence="6 8" id="KW-0472">Membrane</keyword>
<evidence type="ECO:0000256" key="5">
    <source>
        <dbReference type="ARBA" id="ARBA00023077"/>
    </source>
</evidence>
<keyword evidence="3 8" id="KW-1134">Transmembrane beta strand</keyword>
<evidence type="ECO:0000313" key="13">
    <source>
        <dbReference type="Proteomes" id="UP000540519"/>
    </source>
</evidence>
<evidence type="ECO:0000259" key="10">
    <source>
        <dbReference type="Pfam" id="PF00593"/>
    </source>
</evidence>
<evidence type="ECO:0000259" key="11">
    <source>
        <dbReference type="Pfam" id="PF07715"/>
    </source>
</evidence>
<dbReference type="OrthoDB" id="9768177at2"/>
<dbReference type="Gene3D" id="2.60.40.1120">
    <property type="entry name" value="Carboxypeptidase-like, regulatory domain"/>
    <property type="match status" value="1"/>
</dbReference>
<evidence type="ECO:0000256" key="1">
    <source>
        <dbReference type="ARBA" id="ARBA00004571"/>
    </source>
</evidence>
<dbReference type="InterPro" id="IPR000531">
    <property type="entry name" value="Beta-barrel_TonB"/>
</dbReference>
<comment type="subcellular location">
    <subcellularLocation>
        <location evidence="1 8">Cell outer membrane</location>
        <topology evidence="1 8">Multi-pass membrane protein</topology>
    </subcellularLocation>
</comment>
<dbReference type="GO" id="GO:0009279">
    <property type="term" value="C:cell outer membrane"/>
    <property type="evidence" value="ECO:0007669"/>
    <property type="project" value="UniProtKB-SubCell"/>
</dbReference>
<reference evidence="12 13" key="1">
    <citation type="journal article" date="2019" name="Mar. Drugs">
        <title>Comparative Genomics and CAZyme Genome Repertoires of Marine Zobellia amurskyensis KMM 3526(T) and Zobellia laminariae KMM 3676(T).</title>
        <authorList>
            <person name="Chernysheva N."/>
            <person name="Bystritskaya E."/>
            <person name="Stenkova A."/>
            <person name="Golovkin I."/>
            <person name="Nedashkovskaya O."/>
            <person name="Isaeva M."/>
        </authorList>
    </citation>
    <scope>NUCLEOTIDE SEQUENCE [LARGE SCALE GENOMIC DNA]</scope>
    <source>
        <strain evidence="12 13">KMM 3526</strain>
    </source>
</reference>
<feature type="domain" description="TonB-dependent receptor plug" evidence="11">
    <location>
        <begin position="233"/>
        <end position="341"/>
    </location>
</feature>
<dbReference type="InterPro" id="IPR008969">
    <property type="entry name" value="CarboxyPept-like_regulatory"/>
</dbReference>
<keyword evidence="2 8" id="KW-0813">Transport</keyword>
<dbReference type="SUPFAM" id="SSF56935">
    <property type="entry name" value="Porins"/>
    <property type="match status" value="1"/>
</dbReference>
<sequence length="1130" mass="123580">MKKLFNSRGVRLCTLKLSLKMKLTVLLTIISLFQIQANSYSQSKKISLNMPNATVQEVIQEIEELSDYKFLLNRKDVDVTRGVSIKVNKKLITTILDELFNGTNIRFEVLNKQIILKKAKIPIEKNIKLSQIGQTLNNLDQFQISGTVTDQDGTPLPGANIVEKGTTNGVTADFDGNFTIEVSDTNTTLVVSYIGFSTKEVSLDGKTSINVQLTESAAGLDEVIVVGYGVQKKSDITGAVSNISEEKLQSRPTANFSDALQGRSSGVQIRQSGGDLDGKFQIAIRGVGSVTGSNDPLIVVDGVPLISASFSTINPRDIASIDILKDASATAIYGARAANGVVIISTKKGKIGKPQLTYSSDVSIEHISNRYDVMSTEEQRLLFVEAFKNSNRSTAVYDDPSNPIWQIDTDWQDIGTRAGIRQIHNVNYSGGSEKSQYSATASYESRTGVLLNTDLKTYSLRTNLSTQVNDWLKISTNITGSYQPQNYSDGDNWGAAGYRGFAYQHSYTDAYDENGELAGVGTASAPYFGANTNPLVPLLLPTRERNTTRILGNFQANIKLMDGLFFNTNLGGDLVQVEGYNYTPLYEIGRMINTQGSVTVSNNSDTNWVADATLDYTKEFDKHNLKLLVGVSAQQFLLRRTSAFGTGTIDNALNQLSNQTSFNSTGSNVKGGLASSFARLNYGFDNRYLLTATVRRDGSSRFGPDKRFGIFPSASVAWRVSQENFLKNSEVLNDLKFRVSYGLTGNQNIGNFEFITRAASTPYVFGNTVAVGNSASNIGNPSLQWEANKQLDIGVDFALFKSRISGTIDYYDKKSEDLLIQNPIPLTTGVPNPPIVNIGSVRNSGVEFAVFTRNLTGKFKWSTDFNIAFNKNEVLDIGSNSAGEPLEIPGQNIPLSNVPTNLTVAGHPVGAFNMYVYDGIWQLGEEDEAAAWFNAVPGDPKYKDVNNNGVLDAGDRTFVGNPHPKYIGGMDNTFSYNNLSLSVFLNFAKGNKLYNTARNLFSRGVPFVQNFSEASDFWTPDNPSATAPRPSQGGTTTTLATLASTRFLEDASFLRVKNVALTYDFPDTIFEKSFINSAQFTVSATNLFTFTKYTGLDPEASSRESLLSAGIDYTPYPNTRQFNLGMKIGF</sequence>
<evidence type="ECO:0000313" key="12">
    <source>
        <dbReference type="EMBL" id="MUH37841.1"/>
    </source>
</evidence>
<dbReference type="InterPro" id="IPR023997">
    <property type="entry name" value="TonB-dep_OMP_SusC/RagA_CS"/>
</dbReference>
<keyword evidence="7 8" id="KW-0998">Cell outer membrane</keyword>
<dbReference type="FunFam" id="2.60.40.1120:FF:000003">
    <property type="entry name" value="Outer membrane protein Omp121"/>
    <property type="match status" value="1"/>
</dbReference>
<keyword evidence="13" id="KW-1185">Reference proteome</keyword>
<dbReference type="Gene3D" id="2.40.170.20">
    <property type="entry name" value="TonB-dependent receptor, beta-barrel domain"/>
    <property type="match status" value="1"/>
</dbReference>
<feature type="domain" description="TonB-dependent receptor-like beta-barrel" evidence="10">
    <location>
        <begin position="434"/>
        <end position="972"/>
    </location>
</feature>
<evidence type="ECO:0000256" key="3">
    <source>
        <dbReference type="ARBA" id="ARBA00022452"/>
    </source>
</evidence>
<dbReference type="InterPro" id="IPR023996">
    <property type="entry name" value="TonB-dep_OMP_SusC/RagA"/>
</dbReference>
<organism evidence="12 13">
    <name type="scientific">Zobellia amurskyensis</name>
    <dbReference type="NCBI Taxonomy" id="248905"/>
    <lineage>
        <taxon>Bacteria</taxon>
        <taxon>Pseudomonadati</taxon>
        <taxon>Bacteroidota</taxon>
        <taxon>Flavobacteriia</taxon>
        <taxon>Flavobacteriales</taxon>
        <taxon>Flavobacteriaceae</taxon>
        <taxon>Zobellia</taxon>
    </lineage>
</organism>
<dbReference type="Pfam" id="PF00593">
    <property type="entry name" value="TonB_dep_Rec_b-barrel"/>
    <property type="match status" value="1"/>
</dbReference>
<protein>
    <submittedName>
        <fullName evidence="12">SusC/RagA family TonB-linked outer membrane protein</fullName>
    </submittedName>
</protein>
<dbReference type="InterPro" id="IPR037066">
    <property type="entry name" value="Plug_dom_sf"/>
</dbReference>
<dbReference type="Proteomes" id="UP000540519">
    <property type="component" value="Unassembled WGS sequence"/>
</dbReference>
<evidence type="ECO:0000256" key="2">
    <source>
        <dbReference type="ARBA" id="ARBA00022448"/>
    </source>
</evidence>
<gene>
    <name evidence="12" type="ORF">D9O36_18465</name>
</gene>
<evidence type="ECO:0000256" key="8">
    <source>
        <dbReference type="PROSITE-ProRule" id="PRU01360"/>
    </source>
</evidence>
<evidence type="ECO:0000256" key="9">
    <source>
        <dbReference type="RuleBase" id="RU003357"/>
    </source>
</evidence>
<evidence type="ECO:0000256" key="7">
    <source>
        <dbReference type="ARBA" id="ARBA00023237"/>
    </source>
</evidence>
<dbReference type="NCBIfam" id="TIGR04057">
    <property type="entry name" value="SusC_RagA_signa"/>
    <property type="match status" value="1"/>
</dbReference>